<dbReference type="SUPFAM" id="SSF53649">
    <property type="entry name" value="Alkaline phosphatase-like"/>
    <property type="match status" value="1"/>
</dbReference>
<dbReference type="Pfam" id="PF00884">
    <property type="entry name" value="Sulfatase"/>
    <property type="match status" value="1"/>
</dbReference>
<comment type="caution">
    <text evidence="4">The sequence shown here is derived from an EMBL/GenBank/DDBJ whole genome shotgun (WGS) entry which is preliminary data.</text>
</comment>
<dbReference type="GO" id="GO:0046872">
    <property type="term" value="F:metal ion binding"/>
    <property type="evidence" value="ECO:0007669"/>
    <property type="project" value="UniProtKB-KW"/>
</dbReference>
<sequence>MMSAKSWKTVWIVGLVLGLALKGIAQDRPSQAPKRPNIVFIITDSHRSEALGIRGNPFVQTPNLDRLARQGILFKNAYVTTAICAVSRASILSGQHRARHQINDFTTGFSGPALENTYPMVLKKAGYKTAQIGFLGVGKKPPTELFDHWEGSIPWMTEDGLHQTDHVTRKAVDFLEKHQSGGPFYLALSFNAAHEIDGVNGKPATYLVQERYKDLYKDVTIPVPTTAAPEYWNHFPDFFRTDQNIGRARWHGLFSTPELFQQNTKNYYRLITGLDESVGVIVAKLKELKLDENTIVVYTSDHGFSLGEHGLMGKWYGFEASTHVPLIINDLRPSSKWHSVQPEQLVLNIDLAPTLLGFAGVRAPEGMQGTNLMDLLAGKAAERKHFFYEHTVFTSPALPKVEGIISKDFKYFRYTEHEYESLYDCRRDPEETRDVARDPGYKKQLARMRSLYLTEKSAID</sequence>
<dbReference type="AlphaFoldDB" id="A0A327WJP7"/>
<dbReference type="Gene3D" id="3.40.720.10">
    <property type="entry name" value="Alkaline Phosphatase, subunit A"/>
    <property type="match status" value="1"/>
</dbReference>
<dbReference type="GO" id="GO:0008484">
    <property type="term" value="F:sulfuric ester hydrolase activity"/>
    <property type="evidence" value="ECO:0007669"/>
    <property type="project" value="TreeGrafter"/>
</dbReference>
<evidence type="ECO:0000256" key="1">
    <source>
        <dbReference type="ARBA" id="ARBA00022723"/>
    </source>
</evidence>
<dbReference type="PANTHER" id="PTHR45953">
    <property type="entry name" value="IDURONATE 2-SULFATASE"/>
    <property type="match status" value="1"/>
</dbReference>
<dbReference type="InterPro" id="IPR017850">
    <property type="entry name" value="Alkaline_phosphatase_core_sf"/>
</dbReference>
<keyword evidence="2" id="KW-0378">Hydrolase</keyword>
<dbReference type="Proteomes" id="UP000248790">
    <property type="component" value="Unassembled WGS sequence"/>
</dbReference>
<keyword evidence="1" id="KW-0479">Metal-binding</keyword>
<evidence type="ECO:0000313" key="4">
    <source>
        <dbReference type="EMBL" id="RAJ91033.1"/>
    </source>
</evidence>
<dbReference type="OrthoDB" id="9789742at2"/>
<organism evidence="4 5">
    <name type="scientific">Larkinella arboricola</name>
    <dbReference type="NCBI Taxonomy" id="643671"/>
    <lineage>
        <taxon>Bacteria</taxon>
        <taxon>Pseudomonadati</taxon>
        <taxon>Bacteroidota</taxon>
        <taxon>Cytophagia</taxon>
        <taxon>Cytophagales</taxon>
        <taxon>Spirosomataceae</taxon>
        <taxon>Larkinella</taxon>
    </lineage>
</organism>
<dbReference type="RefSeq" id="WP_111631375.1">
    <property type="nucleotide sequence ID" value="NZ_QLMC01000010.1"/>
</dbReference>
<gene>
    <name evidence="4" type="ORF">LX87_05374</name>
</gene>
<evidence type="ECO:0000313" key="5">
    <source>
        <dbReference type="Proteomes" id="UP000248790"/>
    </source>
</evidence>
<dbReference type="EMBL" id="QLMC01000010">
    <property type="protein sequence ID" value="RAJ91033.1"/>
    <property type="molecule type" value="Genomic_DNA"/>
</dbReference>
<accession>A0A327WJP7</accession>
<feature type="domain" description="Sulfatase N-terminal" evidence="3">
    <location>
        <begin position="36"/>
        <end position="361"/>
    </location>
</feature>
<dbReference type="GO" id="GO:0005737">
    <property type="term" value="C:cytoplasm"/>
    <property type="evidence" value="ECO:0007669"/>
    <property type="project" value="TreeGrafter"/>
</dbReference>
<keyword evidence="5" id="KW-1185">Reference proteome</keyword>
<dbReference type="InterPro" id="IPR000917">
    <property type="entry name" value="Sulfatase_N"/>
</dbReference>
<dbReference type="PANTHER" id="PTHR45953:SF1">
    <property type="entry name" value="IDURONATE 2-SULFATASE"/>
    <property type="match status" value="1"/>
</dbReference>
<protein>
    <submittedName>
        <fullName evidence="4">Arylsulfatase A-like enzyme</fullName>
    </submittedName>
</protein>
<name>A0A327WJP7_LARAB</name>
<proteinExistence type="predicted"/>
<reference evidence="4 5" key="1">
    <citation type="submission" date="2018-06" db="EMBL/GenBank/DDBJ databases">
        <title>Genomic Encyclopedia of Archaeal and Bacterial Type Strains, Phase II (KMG-II): from individual species to whole genera.</title>
        <authorList>
            <person name="Goeker M."/>
        </authorList>
    </citation>
    <scope>NUCLEOTIDE SEQUENCE [LARGE SCALE GENOMIC DNA]</scope>
    <source>
        <strain evidence="4 5">DSM 21851</strain>
    </source>
</reference>
<evidence type="ECO:0000259" key="3">
    <source>
        <dbReference type="Pfam" id="PF00884"/>
    </source>
</evidence>
<evidence type="ECO:0000256" key="2">
    <source>
        <dbReference type="ARBA" id="ARBA00022801"/>
    </source>
</evidence>
<dbReference type="CDD" id="cd16031">
    <property type="entry name" value="G6S_like"/>
    <property type="match status" value="1"/>
</dbReference>